<reference evidence="1 2" key="1">
    <citation type="journal article" date="2016" name="Int. J. Syst. Evol. Microbiol.">
        <title>Panacibacter ginsenosidivorans gen. nov., sp. nov., with ginsenoside converting activity isolated from soil of a ginseng field.</title>
        <authorList>
            <person name="Siddiqi M.Z."/>
            <person name="Muhammad Shafi S."/>
            <person name="Choi K.D."/>
            <person name="Im W.T."/>
        </authorList>
    </citation>
    <scope>NUCLEOTIDE SEQUENCE [LARGE SCALE GENOMIC DNA]</scope>
    <source>
        <strain evidence="1 2">Gsoil1550</strain>
    </source>
</reference>
<keyword evidence="2" id="KW-1185">Reference proteome</keyword>
<evidence type="ECO:0000313" key="1">
    <source>
        <dbReference type="EMBL" id="QEC66332.1"/>
    </source>
</evidence>
<dbReference type="Proteomes" id="UP000321533">
    <property type="component" value="Chromosome"/>
</dbReference>
<protein>
    <submittedName>
        <fullName evidence="1">Uncharacterized protein</fullName>
    </submittedName>
</protein>
<proteinExistence type="predicted"/>
<accession>A0A5B8V544</accession>
<dbReference type="AlphaFoldDB" id="A0A5B8V544"/>
<name>A0A5B8V544_9BACT</name>
<evidence type="ECO:0000313" key="2">
    <source>
        <dbReference type="Proteomes" id="UP000321533"/>
    </source>
</evidence>
<gene>
    <name evidence="1" type="ORF">FRZ67_03050</name>
</gene>
<sequence>MMILHFNTNNRYYSFNVYTADESIPAAEFPTVVMCADGTLNFHNPFLVRSVCVVHTIEELNFLADYFFVLQHKLPADTDLQLFLEVLAISFEQAFLTPES</sequence>
<organism evidence="1 2">
    <name type="scientific">Panacibacter ginsenosidivorans</name>
    <dbReference type="NCBI Taxonomy" id="1813871"/>
    <lineage>
        <taxon>Bacteria</taxon>
        <taxon>Pseudomonadati</taxon>
        <taxon>Bacteroidota</taxon>
        <taxon>Chitinophagia</taxon>
        <taxon>Chitinophagales</taxon>
        <taxon>Chitinophagaceae</taxon>
        <taxon>Panacibacter</taxon>
    </lineage>
</organism>
<dbReference type="KEGG" id="pgin:FRZ67_03050"/>
<dbReference type="EMBL" id="CP042435">
    <property type="protein sequence ID" value="QEC66332.1"/>
    <property type="molecule type" value="Genomic_DNA"/>
</dbReference>
<dbReference type="RefSeq" id="WP_147188132.1">
    <property type="nucleotide sequence ID" value="NZ_CP042435.1"/>
</dbReference>